<gene>
    <name evidence="3" type="ORF">HNR53_003620</name>
</gene>
<name>A0A7X0LWP6_9BACI</name>
<evidence type="ECO:0000313" key="4">
    <source>
        <dbReference type="Proteomes" id="UP000531594"/>
    </source>
</evidence>
<evidence type="ECO:0000259" key="2">
    <source>
        <dbReference type="Pfam" id="PF22725"/>
    </source>
</evidence>
<dbReference type="PANTHER" id="PTHR43249:SF1">
    <property type="entry name" value="D-GLUCOSIDE 3-DEHYDROGENASE"/>
    <property type="match status" value="1"/>
</dbReference>
<dbReference type="PANTHER" id="PTHR43249">
    <property type="entry name" value="UDP-N-ACETYL-2-AMINO-2-DEOXY-D-GLUCURONATE OXIDASE"/>
    <property type="match status" value="1"/>
</dbReference>
<protein>
    <submittedName>
        <fullName evidence="3">Putative dehydrogenase</fullName>
    </submittedName>
</protein>
<feature type="domain" description="GFO/IDH/MocA-like oxidoreductase" evidence="2">
    <location>
        <begin position="133"/>
        <end position="255"/>
    </location>
</feature>
<evidence type="ECO:0000313" key="3">
    <source>
        <dbReference type="EMBL" id="MBB6446953.1"/>
    </source>
</evidence>
<organism evidence="3 4">
    <name type="scientific">Bacillus benzoevorans</name>
    <dbReference type="NCBI Taxonomy" id="1456"/>
    <lineage>
        <taxon>Bacteria</taxon>
        <taxon>Bacillati</taxon>
        <taxon>Bacillota</taxon>
        <taxon>Bacilli</taxon>
        <taxon>Bacillales</taxon>
        <taxon>Bacillaceae</taxon>
        <taxon>Bacillus</taxon>
    </lineage>
</organism>
<dbReference type="Proteomes" id="UP000531594">
    <property type="component" value="Unassembled WGS sequence"/>
</dbReference>
<dbReference type="Pfam" id="PF01408">
    <property type="entry name" value="GFO_IDH_MocA"/>
    <property type="match status" value="1"/>
</dbReference>
<keyword evidence="4" id="KW-1185">Reference proteome</keyword>
<dbReference type="GO" id="GO:0000166">
    <property type="term" value="F:nucleotide binding"/>
    <property type="evidence" value="ECO:0007669"/>
    <property type="project" value="InterPro"/>
</dbReference>
<feature type="domain" description="Gfo/Idh/MocA-like oxidoreductase N-terminal" evidence="1">
    <location>
        <begin position="5"/>
        <end position="121"/>
    </location>
</feature>
<dbReference type="EMBL" id="JACHGK010000015">
    <property type="protein sequence ID" value="MBB6446953.1"/>
    <property type="molecule type" value="Genomic_DNA"/>
</dbReference>
<dbReference type="AlphaFoldDB" id="A0A7X0LWP6"/>
<evidence type="ECO:0000259" key="1">
    <source>
        <dbReference type="Pfam" id="PF01408"/>
    </source>
</evidence>
<sequence>MKREFRFAIAGTGMISRIYYEQISTIGGAKVTAVFSRKEESARGFGEQIGADWYTDYHEMLKRKDIDIVNIVTPSGMHAEMTIAAAKAGKHVMVEKPMDISFKKAQQMIQACRENRVKLSVISQHRFDPSALKVKTDLDSGRFGKMVLGQCAVNWYRPQSYFDKSPWRGTWELNGGGVLINQAIHTIDLFQHFMGEVESVYAHTAILAHEKIDVEDAAVATVKFKNGALGTITGTTAAYPGLMARLEIFGTCGTAVIENDQLTHYYFRNEAKVNGQVVNLSDTVELVSEGEPADAGSDPGALNGASHRMQILDMMDAIRADRQPSVSGEEGLKPLKIILAIYESSRTGKPVQLEQMS</sequence>
<dbReference type="Gene3D" id="3.30.360.10">
    <property type="entry name" value="Dihydrodipicolinate Reductase, domain 2"/>
    <property type="match status" value="1"/>
</dbReference>
<accession>A0A7X0LWP6</accession>
<dbReference type="SUPFAM" id="SSF51735">
    <property type="entry name" value="NAD(P)-binding Rossmann-fold domains"/>
    <property type="match status" value="1"/>
</dbReference>
<dbReference type="InterPro" id="IPR000683">
    <property type="entry name" value="Gfo/Idh/MocA-like_OxRdtase_N"/>
</dbReference>
<dbReference type="RefSeq" id="WP_184528432.1">
    <property type="nucleotide sequence ID" value="NZ_JACHGK010000015.1"/>
</dbReference>
<reference evidence="3 4" key="1">
    <citation type="submission" date="2020-08" db="EMBL/GenBank/DDBJ databases">
        <title>Genomic Encyclopedia of Type Strains, Phase IV (KMG-IV): sequencing the most valuable type-strain genomes for metagenomic binning, comparative biology and taxonomic classification.</title>
        <authorList>
            <person name="Goeker M."/>
        </authorList>
    </citation>
    <scope>NUCLEOTIDE SEQUENCE [LARGE SCALE GENOMIC DNA]</scope>
    <source>
        <strain evidence="3 4">DSM 5391</strain>
    </source>
</reference>
<dbReference type="Pfam" id="PF22725">
    <property type="entry name" value="GFO_IDH_MocA_C3"/>
    <property type="match status" value="1"/>
</dbReference>
<comment type="caution">
    <text evidence="3">The sequence shown here is derived from an EMBL/GenBank/DDBJ whole genome shotgun (WGS) entry which is preliminary data.</text>
</comment>
<dbReference type="Gene3D" id="3.40.50.720">
    <property type="entry name" value="NAD(P)-binding Rossmann-like Domain"/>
    <property type="match status" value="1"/>
</dbReference>
<proteinExistence type="predicted"/>
<dbReference type="InterPro" id="IPR052515">
    <property type="entry name" value="Gfo/Idh/MocA_Oxidoreductase"/>
</dbReference>
<dbReference type="SUPFAM" id="SSF55347">
    <property type="entry name" value="Glyceraldehyde-3-phosphate dehydrogenase-like, C-terminal domain"/>
    <property type="match status" value="1"/>
</dbReference>
<dbReference type="InterPro" id="IPR055170">
    <property type="entry name" value="GFO_IDH_MocA-like_dom"/>
</dbReference>
<dbReference type="InterPro" id="IPR036291">
    <property type="entry name" value="NAD(P)-bd_dom_sf"/>
</dbReference>